<dbReference type="PANTHER" id="PTHR48075">
    <property type="entry name" value="3-HYDROXYACYL-COA DEHYDROGENASE FAMILY PROTEIN"/>
    <property type="match status" value="1"/>
</dbReference>
<dbReference type="InterPro" id="IPR006108">
    <property type="entry name" value="3HC_DH_C"/>
</dbReference>
<dbReference type="InterPro" id="IPR022694">
    <property type="entry name" value="3-OHacyl-CoA_DH"/>
</dbReference>
<feature type="domain" description="3-hydroxyacyl-CoA dehydrogenase NAD binding" evidence="4">
    <location>
        <begin position="7"/>
        <end position="183"/>
    </location>
</feature>
<protein>
    <submittedName>
        <fullName evidence="5">3-hydroxyacyl-CoA dehydrogenase</fullName>
        <ecNumber evidence="5">1.1.1.35</ecNumber>
    </submittedName>
</protein>
<dbReference type="EMBL" id="CP120682">
    <property type="protein sequence ID" value="WKN36579.1"/>
    <property type="molecule type" value="Genomic_DNA"/>
</dbReference>
<dbReference type="SUPFAM" id="SSF48179">
    <property type="entry name" value="6-phosphogluconate dehydrogenase C-terminal domain-like"/>
    <property type="match status" value="1"/>
</dbReference>
<gene>
    <name evidence="5" type="ORF">K4G66_29905</name>
</gene>
<dbReference type="PANTHER" id="PTHR48075:SF5">
    <property type="entry name" value="3-HYDROXYBUTYRYL-COA DEHYDROGENASE"/>
    <property type="match status" value="1"/>
</dbReference>
<keyword evidence="1 5" id="KW-0560">Oxidoreductase</keyword>
<proteinExistence type="predicted"/>
<evidence type="ECO:0000256" key="2">
    <source>
        <dbReference type="PIRSR" id="PIRSR000105-1"/>
    </source>
</evidence>
<organism evidence="5">
    <name type="scientific">Roseihalotalea indica</name>
    <dbReference type="NCBI Taxonomy" id="2867963"/>
    <lineage>
        <taxon>Bacteria</taxon>
        <taxon>Pseudomonadati</taxon>
        <taxon>Bacteroidota</taxon>
        <taxon>Cytophagia</taxon>
        <taxon>Cytophagales</taxon>
        <taxon>Catalimonadaceae</taxon>
        <taxon>Roseihalotalea</taxon>
    </lineage>
</organism>
<evidence type="ECO:0000313" key="5">
    <source>
        <dbReference type="EMBL" id="WKN36579.1"/>
    </source>
</evidence>
<sequence>MADIRNVLIVGAGTMGLQIGLQSAMHGFEVTIHDKSEDALEAGQKRIRKLLSKLEGYRYTEPYTTVEARLRFTTDLLDKASEIDIVCESVPEDPELKGQIFAELHQHVPAHTIFTTNTSTLLPSMFANASGRPDRLIALHFHPDVWTSNVVDIMPHSGTSQETINTTETFARSIGQIPIVLSKEHSGYVFNTLLVSLLSAANQLVVDEVTSFQDVDRAWMGIMHTPNGPFGIMDYIGLDTIYKVVEFWAQHNQDPVQQQTANYFKEHFIDKGHLGVKTGQGFYQYPQPEFSQPDFLQVKNERMSK</sequence>
<dbReference type="GO" id="GO:0006631">
    <property type="term" value="P:fatty acid metabolic process"/>
    <property type="evidence" value="ECO:0007669"/>
    <property type="project" value="InterPro"/>
</dbReference>
<feature type="domain" description="3-hydroxyacyl-CoA dehydrogenase C-terminal" evidence="3">
    <location>
        <begin position="187"/>
        <end position="285"/>
    </location>
</feature>
<dbReference type="InterPro" id="IPR008927">
    <property type="entry name" value="6-PGluconate_DH-like_C_sf"/>
</dbReference>
<dbReference type="Gene3D" id="1.10.1040.10">
    <property type="entry name" value="N-(1-d-carboxylethyl)-l-norvaline Dehydrogenase, domain 2"/>
    <property type="match status" value="1"/>
</dbReference>
<dbReference type="Gene3D" id="3.40.50.720">
    <property type="entry name" value="NAD(P)-binding Rossmann-like Domain"/>
    <property type="match status" value="1"/>
</dbReference>
<name>A0AA49JG53_9BACT</name>
<evidence type="ECO:0000259" key="4">
    <source>
        <dbReference type="Pfam" id="PF02737"/>
    </source>
</evidence>
<accession>A0AA49JG53</accession>
<dbReference type="GO" id="GO:0003857">
    <property type="term" value="F:(3S)-3-hydroxyacyl-CoA dehydrogenase (NAD+) activity"/>
    <property type="evidence" value="ECO:0007669"/>
    <property type="project" value="UniProtKB-EC"/>
</dbReference>
<dbReference type="Pfam" id="PF02737">
    <property type="entry name" value="3HCDH_N"/>
    <property type="match status" value="1"/>
</dbReference>
<evidence type="ECO:0000259" key="3">
    <source>
        <dbReference type="Pfam" id="PF00725"/>
    </source>
</evidence>
<feature type="site" description="Important for catalytic activity" evidence="2">
    <location>
        <position position="140"/>
    </location>
</feature>
<dbReference type="SUPFAM" id="SSF51735">
    <property type="entry name" value="NAD(P)-binding Rossmann-fold domains"/>
    <property type="match status" value="1"/>
</dbReference>
<dbReference type="EC" id="1.1.1.35" evidence="5"/>
<dbReference type="AlphaFoldDB" id="A0AA49JG53"/>
<evidence type="ECO:0000256" key="1">
    <source>
        <dbReference type="ARBA" id="ARBA00023002"/>
    </source>
</evidence>
<reference evidence="5" key="2">
    <citation type="journal article" date="2024" name="Antonie Van Leeuwenhoek">
        <title>Roseihalotalea indica gen. nov., sp. nov., a halophilic Bacteroidetes from mesopelagic Southwest Indian Ocean with higher carbohydrate metabolic potential.</title>
        <authorList>
            <person name="Chen B."/>
            <person name="Zhang M."/>
            <person name="Lin D."/>
            <person name="Ye J."/>
            <person name="Tang K."/>
        </authorList>
    </citation>
    <scope>NUCLEOTIDE SEQUENCE</scope>
    <source>
        <strain evidence="5">TK19036</strain>
    </source>
</reference>
<dbReference type="InterPro" id="IPR006176">
    <property type="entry name" value="3-OHacyl-CoA_DH_NAD-bd"/>
</dbReference>
<dbReference type="Pfam" id="PF00725">
    <property type="entry name" value="3HCDH"/>
    <property type="match status" value="1"/>
</dbReference>
<dbReference type="PIRSF" id="PIRSF000105">
    <property type="entry name" value="HCDH"/>
    <property type="match status" value="1"/>
</dbReference>
<reference evidence="5" key="1">
    <citation type="journal article" date="2023" name="Comput. Struct. Biotechnol. J.">
        <title>Discovery of a novel marine Bacteroidetes with a rich repertoire of carbohydrate-active enzymes.</title>
        <authorList>
            <person name="Chen B."/>
            <person name="Liu G."/>
            <person name="Chen Q."/>
            <person name="Wang H."/>
            <person name="Liu L."/>
            <person name="Tang K."/>
        </authorList>
    </citation>
    <scope>NUCLEOTIDE SEQUENCE</scope>
    <source>
        <strain evidence="5">TK19036</strain>
    </source>
</reference>
<dbReference type="GO" id="GO:0070403">
    <property type="term" value="F:NAD+ binding"/>
    <property type="evidence" value="ECO:0007669"/>
    <property type="project" value="InterPro"/>
</dbReference>
<dbReference type="NCBIfam" id="NF006143">
    <property type="entry name" value="PRK08293.1"/>
    <property type="match status" value="1"/>
</dbReference>
<dbReference type="InterPro" id="IPR013328">
    <property type="entry name" value="6PGD_dom2"/>
</dbReference>
<dbReference type="InterPro" id="IPR036291">
    <property type="entry name" value="NAD(P)-bd_dom_sf"/>
</dbReference>